<proteinExistence type="predicted"/>
<dbReference type="Pfam" id="PF00534">
    <property type="entry name" value="Glycos_transf_1"/>
    <property type="match status" value="1"/>
</dbReference>
<feature type="domain" description="Glycosyl transferase family 4" evidence="3">
    <location>
        <begin position="43"/>
        <end position="188"/>
    </location>
</feature>
<dbReference type="InterPro" id="IPR001296">
    <property type="entry name" value="Glyco_trans_1"/>
</dbReference>
<keyword evidence="1 4" id="KW-0808">Transferase</keyword>
<dbReference type="PANTHER" id="PTHR46401:SF2">
    <property type="entry name" value="GLYCOSYLTRANSFERASE WBBK-RELATED"/>
    <property type="match status" value="1"/>
</dbReference>
<gene>
    <name evidence="4" type="ORF">G5B40_16720</name>
</gene>
<evidence type="ECO:0000256" key="1">
    <source>
        <dbReference type="ARBA" id="ARBA00022679"/>
    </source>
</evidence>
<dbReference type="SUPFAM" id="SSF53756">
    <property type="entry name" value="UDP-Glycosyltransferase/glycogen phosphorylase"/>
    <property type="match status" value="1"/>
</dbReference>
<dbReference type="KEGG" id="hdh:G5B40_16720"/>
<sequence length="400" mass="44510">MKILFVHENFPAQFGAFGRWLSGRGWDARFATAWRGGEPNDPRFLRYAAHRGPTEGVHPYAANLEKAAINGQAAARAFIEARANGYAPDIVMAHSGWGSGMFARDIWPEARFVPYFEWWYEYPPPDDLSLGIHKSDLHAQLLQRVRNAPFLLDLEGADLAFCPTEFQAARFPAALRRQLTVMHDGIDCALHRPAERPVTVAAGLDLAAMPEIVTFITRGMEPHRGFPQFMRALSALQAARPGLHAIIGGEDRVSYGARLPEGESWKARMLAELDDTLDHARIHFVGLQPRAEYVKLLQASDAHVYLTADFVLSWSMLEAMAIGCPLIVSDCAPVREFMDEETGLFCGLHDQAALERRIAEALDHPETMRAKGAVARTAVMARCDRATIWPAKEKLLTSLL</sequence>
<dbReference type="InterPro" id="IPR022623">
    <property type="entry name" value="Glyco_trans_4"/>
</dbReference>
<evidence type="ECO:0000313" key="5">
    <source>
        <dbReference type="Proteomes" id="UP000503336"/>
    </source>
</evidence>
<organism evidence="4 5">
    <name type="scientific">Pikeienuella piscinae</name>
    <dbReference type="NCBI Taxonomy" id="2748098"/>
    <lineage>
        <taxon>Bacteria</taxon>
        <taxon>Pseudomonadati</taxon>
        <taxon>Pseudomonadota</taxon>
        <taxon>Alphaproteobacteria</taxon>
        <taxon>Rhodobacterales</taxon>
        <taxon>Paracoccaceae</taxon>
        <taxon>Pikeienuella</taxon>
    </lineage>
</organism>
<dbReference type="RefSeq" id="WP_165100939.1">
    <property type="nucleotide sequence ID" value="NZ_CP049056.1"/>
</dbReference>
<accession>A0A7L5C277</accession>
<keyword evidence="5" id="KW-1185">Reference proteome</keyword>
<dbReference type="GO" id="GO:0016757">
    <property type="term" value="F:glycosyltransferase activity"/>
    <property type="evidence" value="ECO:0007669"/>
    <property type="project" value="InterPro"/>
</dbReference>
<dbReference type="Pfam" id="PF12000">
    <property type="entry name" value="Glyco_trans_4_3"/>
    <property type="match status" value="1"/>
</dbReference>
<evidence type="ECO:0000259" key="3">
    <source>
        <dbReference type="Pfam" id="PF12000"/>
    </source>
</evidence>
<name>A0A7L5C277_9RHOB</name>
<dbReference type="Gene3D" id="3.40.50.2000">
    <property type="entry name" value="Glycogen Phosphorylase B"/>
    <property type="match status" value="2"/>
</dbReference>
<dbReference type="GO" id="GO:0009103">
    <property type="term" value="P:lipopolysaccharide biosynthetic process"/>
    <property type="evidence" value="ECO:0007669"/>
    <property type="project" value="TreeGrafter"/>
</dbReference>
<dbReference type="Proteomes" id="UP000503336">
    <property type="component" value="Chromosome"/>
</dbReference>
<reference evidence="4 5" key="1">
    <citation type="submission" date="2020-02" db="EMBL/GenBank/DDBJ databases">
        <title>complete genome sequence of Rhodobacteraceae bacterium.</title>
        <authorList>
            <person name="Park J."/>
            <person name="Kim Y.-S."/>
            <person name="Kim K.-H."/>
        </authorList>
    </citation>
    <scope>NUCLEOTIDE SEQUENCE [LARGE SCALE GENOMIC DNA]</scope>
    <source>
        <strain evidence="4 5">RR4-56</strain>
    </source>
</reference>
<feature type="domain" description="Glycosyl transferase family 1" evidence="2">
    <location>
        <begin position="210"/>
        <end position="370"/>
    </location>
</feature>
<evidence type="ECO:0000313" key="4">
    <source>
        <dbReference type="EMBL" id="QIE56937.1"/>
    </source>
</evidence>
<dbReference type="AlphaFoldDB" id="A0A7L5C277"/>
<dbReference type="EMBL" id="CP049056">
    <property type="protein sequence ID" value="QIE56937.1"/>
    <property type="molecule type" value="Genomic_DNA"/>
</dbReference>
<dbReference type="PANTHER" id="PTHR46401">
    <property type="entry name" value="GLYCOSYLTRANSFERASE WBBK-RELATED"/>
    <property type="match status" value="1"/>
</dbReference>
<protein>
    <submittedName>
        <fullName evidence="4">Glycosyltransferase</fullName>
    </submittedName>
</protein>
<evidence type="ECO:0000259" key="2">
    <source>
        <dbReference type="Pfam" id="PF00534"/>
    </source>
</evidence>